<sequence>MSAGACPRGRLTAEQLAPGSSYDTGAGSCHALHAEQNAVLRAGYDGCRGSTLYLTHPPCDGCARLIAGAGIARVVVPQE</sequence>
<dbReference type="GO" id="GO:0008270">
    <property type="term" value="F:zinc ion binding"/>
    <property type="evidence" value="ECO:0007669"/>
    <property type="project" value="InterPro"/>
</dbReference>
<comment type="similarity">
    <text evidence="1">Belongs to the cytidine and deoxycytidylate deaminase family.</text>
</comment>
<dbReference type="InterPro" id="IPR002125">
    <property type="entry name" value="CMP_dCMP_dom"/>
</dbReference>
<evidence type="ECO:0000256" key="2">
    <source>
        <dbReference type="ARBA" id="ARBA00022723"/>
    </source>
</evidence>
<dbReference type="InterPro" id="IPR016192">
    <property type="entry name" value="APOBEC/CMP_deaminase_Zn-bd"/>
</dbReference>
<keyword evidence="2" id="KW-0479">Metal-binding</keyword>
<keyword evidence="4" id="KW-0862">Zinc</keyword>
<dbReference type="PANTHER" id="PTHR11086:SF18">
    <property type="entry name" value="DEOXYCYTIDYLATE DEAMINASE"/>
    <property type="match status" value="1"/>
</dbReference>
<dbReference type="PANTHER" id="PTHR11086">
    <property type="entry name" value="DEOXYCYTIDYLATE DEAMINASE-RELATED"/>
    <property type="match status" value="1"/>
</dbReference>
<reference evidence="6 7" key="1">
    <citation type="submission" date="2020-08" db="EMBL/GenBank/DDBJ databases">
        <title>Genomic Encyclopedia of Type Strains, Phase III (KMG-III): the genomes of soil and plant-associated and newly described type strains.</title>
        <authorList>
            <person name="Whitman W."/>
        </authorList>
    </citation>
    <scope>NUCLEOTIDE SEQUENCE [LARGE SCALE GENOMIC DNA]</scope>
    <source>
        <strain evidence="6 7">CECT 3287</strain>
    </source>
</reference>
<dbReference type="GO" id="GO:0004132">
    <property type="term" value="F:dCMP deaminase activity"/>
    <property type="evidence" value="ECO:0007669"/>
    <property type="project" value="TreeGrafter"/>
</dbReference>
<dbReference type="InterPro" id="IPR016193">
    <property type="entry name" value="Cytidine_deaminase-like"/>
</dbReference>
<comment type="caution">
    <text evidence="6">The sequence shown here is derived from an EMBL/GenBank/DDBJ whole genome shotgun (WGS) entry which is preliminary data.</text>
</comment>
<dbReference type="Pfam" id="PF00383">
    <property type="entry name" value="dCMP_cyt_deam_1"/>
    <property type="match status" value="1"/>
</dbReference>
<evidence type="ECO:0000256" key="3">
    <source>
        <dbReference type="ARBA" id="ARBA00022801"/>
    </source>
</evidence>
<keyword evidence="7" id="KW-1185">Reference proteome</keyword>
<proteinExistence type="inferred from homology"/>
<dbReference type="SUPFAM" id="SSF53927">
    <property type="entry name" value="Cytidine deaminase-like"/>
    <property type="match status" value="1"/>
</dbReference>
<dbReference type="PROSITE" id="PS51747">
    <property type="entry name" value="CYT_DCMP_DEAMINASES_2"/>
    <property type="match status" value="1"/>
</dbReference>
<name>A0A7W5AN86_9ACTN</name>
<accession>A0A7W5AN86</accession>
<evidence type="ECO:0000256" key="4">
    <source>
        <dbReference type="ARBA" id="ARBA00022833"/>
    </source>
</evidence>
<dbReference type="GO" id="GO:0005737">
    <property type="term" value="C:cytoplasm"/>
    <property type="evidence" value="ECO:0007669"/>
    <property type="project" value="TreeGrafter"/>
</dbReference>
<organism evidence="6 7">
    <name type="scientific">Actinoplanes campanulatus</name>
    <dbReference type="NCBI Taxonomy" id="113559"/>
    <lineage>
        <taxon>Bacteria</taxon>
        <taxon>Bacillati</taxon>
        <taxon>Actinomycetota</taxon>
        <taxon>Actinomycetes</taxon>
        <taxon>Micromonosporales</taxon>
        <taxon>Micromonosporaceae</taxon>
        <taxon>Actinoplanes</taxon>
    </lineage>
</organism>
<evidence type="ECO:0000313" key="6">
    <source>
        <dbReference type="EMBL" id="MBB3099407.1"/>
    </source>
</evidence>
<gene>
    <name evidence="6" type="ORF">FHR83_007113</name>
</gene>
<dbReference type="AlphaFoldDB" id="A0A7W5AN86"/>
<dbReference type="Proteomes" id="UP000590749">
    <property type="component" value="Unassembled WGS sequence"/>
</dbReference>
<dbReference type="InterPro" id="IPR015517">
    <property type="entry name" value="dCMP_deaminase-rel"/>
</dbReference>
<dbReference type="Gene3D" id="3.40.140.10">
    <property type="entry name" value="Cytidine Deaminase, domain 2"/>
    <property type="match status" value="1"/>
</dbReference>
<dbReference type="EMBL" id="JACHXF010000018">
    <property type="protein sequence ID" value="MBB3099407.1"/>
    <property type="molecule type" value="Genomic_DNA"/>
</dbReference>
<dbReference type="PROSITE" id="PS00903">
    <property type="entry name" value="CYT_DCMP_DEAMINASES_1"/>
    <property type="match status" value="1"/>
</dbReference>
<evidence type="ECO:0000256" key="1">
    <source>
        <dbReference type="ARBA" id="ARBA00006576"/>
    </source>
</evidence>
<protein>
    <submittedName>
        <fullName evidence="6">Deoxycytidylate deaminase</fullName>
    </submittedName>
</protein>
<evidence type="ECO:0000259" key="5">
    <source>
        <dbReference type="PROSITE" id="PS51747"/>
    </source>
</evidence>
<keyword evidence="3" id="KW-0378">Hydrolase</keyword>
<feature type="domain" description="CMP/dCMP-type deaminase" evidence="5">
    <location>
        <begin position="1"/>
        <end position="79"/>
    </location>
</feature>
<evidence type="ECO:0000313" key="7">
    <source>
        <dbReference type="Proteomes" id="UP000590749"/>
    </source>
</evidence>